<dbReference type="Proteomes" id="UP000001727">
    <property type="component" value="Chromosome"/>
</dbReference>
<dbReference type="STRING" id="504474.cu1386"/>
<evidence type="ECO:0000313" key="4">
    <source>
        <dbReference type="Proteomes" id="UP000001727"/>
    </source>
</evidence>
<feature type="domain" description="DUF8185" evidence="2">
    <location>
        <begin position="127"/>
        <end position="265"/>
    </location>
</feature>
<dbReference type="eggNOG" id="ENOG5032Y20">
    <property type="taxonomic scope" value="Bacteria"/>
</dbReference>
<sequence>MVRLVAMTVQLRMVNKAPRSVARRIASVAERVLSMDPESLARLRPLPDGLDIFFSTPLGCALSQRLPGAGLSGKDDDGDSTVVRAAALKDALQQWADSASTDAGARESEATFDLGTGVDMMWLGALPPVSGFQLVDWVPAEVLREVYREMEEEHELRGGPAGLAPSMLDQELVEVTSEAENNADQHGASEEDRTGNTAGGAAPQLVNITGRMVATAGATGVISPPPAALQKKYPGRQLDVVRVAATGSWIRLDGVFGTLYAPRPGGLARLP</sequence>
<protein>
    <recommendedName>
        <fullName evidence="2">DUF8185 domain-containing protein</fullName>
    </recommendedName>
</protein>
<dbReference type="InterPro" id="IPR058498">
    <property type="entry name" value="DUF8185"/>
</dbReference>
<organism evidence="3 4">
    <name type="scientific">Corynebacterium urealyticum (strain ATCC 43042 / DSM 7109)</name>
    <dbReference type="NCBI Taxonomy" id="504474"/>
    <lineage>
        <taxon>Bacteria</taxon>
        <taxon>Bacillati</taxon>
        <taxon>Actinomycetota</taxon>
        <taxon>Actinomycetes</taxon>
        <taxon>Mycobacteriales</taxon>
        <taxon>Corynebacteriaceae</taxon>
        <taxon>Corynebacterium</taxon>
    </lineage>
</organism>
<dbReference type="HOGENOM" id="CLU_083318_1_0_11"/>
<evidence type="ECO:0000313" key="3">
    <source>
        <dbReference type="EMBL" id="CAQ05346.1"/>
    </source>
</evidence>
<evidence type="ECO:0000259" key="2">
    <source>
        <dbReference type="Pfam" id="PF26572"/>
    </source>
</evidence>
<proteinExistence type="predicted"/>
<evidence type="ECO:0000256" key="1">
    <source>
        <dbReference type="SAM" id="MobiDB-lite"/>
    </source>
</evidence>
<gene>
    <name evidence="3" type="ordered locus">cu1386</name>
</gene>
<reference evidence="3 4" key="1">
    <citation type="journal article" date="2008" name="J. Biotechnol.">
        <title>The lifestyle of Corynebacterium urealyticum derived from its complete genome sequence established by pyrosequencing.</title>
        <authorList>
            <person name="Tauch A."/>
            <person name="Trost E."/>
            <person name="Tilker A."/>
            <person name="Ludewig U."/>
            <person name="Schneiker S."/>
            <person name="Goesmann A."/>
            <person name="Arnold W."/>
            <person name="Bekel T."/>
            <person name="Brinkrolf K."/>
            <person name="Brune I."/>
            <person name="Goetker S."/>
            <person name="Kalinowski J."/>
            <person name="Kamp P.-B."/>
            <person name="Lobo F.P."/>
            <person name="Viehoever P."/>
            <person name="Weisshaar B."/>
            <person name="Soriano F."/>
            <person name="Droege M."/>
            <person name="Puehler A."/>
        </authorList>
    </citation>
    <scope>NUCLEOTIDE SEQUENCE [LARGE SCALE GENOMIC DNA]</scope>
    <source>
        <strain evidence="4">ATCC 43042 / DSM 7109</strain>
    </source>
</reference>
<dbReference type="EMBL" id="AM942444">
    <property type="protein sequence ID" value="CAQ05346.1"/>
    <property type="molecule type" value="Genomic_DNA"/>
</dbReference>
<feature type="region of interest" description="Disordered" evidence="1">
    <location>
        <begin position="176"/>
        <end position="202"/>
    </location>
</feature>
<dbReference type="Pfam" id="PF26572">
    <property type="entry name" value="DUF8185"/>
    <property type="match status" value="1"/>
</dbReference>
<dbReference type="AlphaFoldDB" id="B1VGN9"/>
<name>B1VGN9_CORU7</name>
<dbReference type="KEGG" id="cur:cu1386"/>
<keyword evidence="4" id="KW-1185">Reference proteome</keyword>
<accession>B1VGN9</accession>